<dbReference type="AlphaFoldDB" id="A0A1G8B5S2"/>
<protein>
    <submittedName>
        <fullName evidence="1">Uncharacterized protein</fullName>
    </submittedName>
</protein>
<evidence type="ECO:0000313" key="2">
    <source>
        <dbReference type="Proteomes" id="UP000199705"/>
    </source>
</evidence>
<evidence type="ECO:0000313" key="1">
    <source>
        <dbReference type="EMBL" id="SDH28569.1"/>
    </source>
</evidence>
<dbReference type="STRING" id="551996.SAMN05192573_10894"/>
<proteinExistence type="predicted"/>
<gene>
    <name evidence="1" type="ORF">SAMN05192573_10894</name>
</gene>
<dbReference type="Proteomes" id="UP000199705">
    <property type="component" value="Unassembled WGS sequence"/>
</dbReference>
<accession>A0A1G8B5S2</accession>
<sequence>MKAYKPTPAITKLLARFDAELLELLREDLKNYRAKTQFMSNNKQVAAQQTLSAA</sequence>
<dbReference type="EMBL" id="FNCG01000008">
    <property type="protein sequence ID" value="SDH28569.1"/>
    <property type="molecule type" value="Genomic_DNA"/>
</dbReference>
<keyword evidence="2" id="KW-1185">Reference proteome</keyword>
<name>A0A1G8B5S2_9SPHI</name>
<organism evidence="1 2">
    <name type="scientific">Mucilaginibacter gossypii</name>
    <dbReference type="NCBI Taxonomy" id="551996"/>
    <lineage>
        <taxon>Bacteria</taxon>
        <taxon>Pseudomonadati</taxon>
        <taxon>Bacteroidota</taxon>
        <taxon>Sphingobacteriia</taxon>
        <taxon>Sphingobacteriales</taxon>
        <taxon>Sphingobacteriaceae</taxon>
        <taxon>Mucilaginibacter</taxon>
    </lineage>
</organism>
<dbReference type="RefSeq" id="WP_158604167.1">
    <property type="nucleotide sequence ID" value="NZ_CP071878.2"/>
</dbReference>
<reference evidence="2" key="1">
    <citation type="submission" date="2016-10" db="EMBL/GenBank/DDBJ databases">
        <authorList>
            <person name="Varghese N."/>
            <person name="Submissions S."/>
        </authorList>
    </citation>
    <scope>NUCLEOTIDE SEQUENCE [LARGE SCALE GENOMIC DNA]</scope>
    <source>
        <strain evidence="2">Gh-67</strain>
    </source>
</reference>